<proteinExistence type="predicted"/>
<protein>
    <submittedName>
        <fullName evidence="2">SdpI family protein</fullName>
    </submittedName>
</protein>
<keyword evidence="1" id="KW-0812">Transmembrane</keyword>
<keyword evidence="1" id="KW-1133">Transmembrane helix</keyword>
<dbReference type="AlphaFoldDB" id="A0A9X2FX70"/>
<comment type="caution">
    <text evidence="2">The sequence shown here is derived from an EMBL/GenBank/DDBJ whole genome shotgun (WGS) entry which is preliminary data.</text>
</comment>
<organism evidence="2 3">
    <name type="scientific">Idiomarina rhizosphaerae</name>
    <dbReference type="NCBI Taxonomy" id="2961572"/>
    <lineage>
        <taxon>Bacteria</taxon>
        <taxon>Pseudomonadati</taxon>
        <taxon>Pseudomonadota</taxon>
        <taxon>Gammaproteobacteria</taxon>
        <taxon>Alteromonadales</taxon>
        <taxon>Idiomarinaceae</taxon>
        <taxon>Idiomarina</taxon>
    </lineage>
</organism>
<dbReference type="InterPro" id="IPR025962">
    <property type="entry name" value="SdpI/YhfL"/>
</dbReference>
<evidence type="ECO:0000313" key="2">
    <source>
        <dbReference type="EMBL" id="MCP1339590.1"/>
    </source>
</evidence>
<dbReference type="Pfam" id="PF13630">
    <property type="entry name" value="SdpI"/>
    <property type="match status" value="1"/>
</dbReference>
<feature type="transmembrane region" description="Helical" evidence="1">
    <location>
        <begin position="87"/>
        <end position="106"/>
    </location>
</feature>
<evidence type="ECO:0000313" key="3">
    <source>
        <dbReference type="Proteomes" id="UP001139474"/>
    </source>
</evidence>
<name>A0A9X2FX70_9GAMM</name>
<reference evidence="2" key="1">
    <citation type="submission" date="2022-06" db="EMBL/GenBank/DDBJ databases">
        <title>Idiomarina rhizosphaerae M1R2S28.</title>
        <authorList>
            <person name="Sun J.-Q."/>
            <person name="Li L.-F."/>
        </authorList>
    </citation>
    <scope>NUCLEOTIDE SEQUENCE</scope>
    <source>
        <strain evidence="2">M1R2S28</strain>
    </source>
</reference>
<sequence>MDISSVILGIINILTAALMIALAIPLVLGKVKMNAVYGIRTRSAFKSEENWYKINAYGGKQFILWSVPLVLLGIVTFFIPFESFPVLTVFIAFAPLIIIVPAIISWRYGKRISTEDA</sequence>
<dbReference type="RefSeq" id="WP_253619504.1">
    <property type="nucleotide sequence ID" value="NZ_JAMZDE010000007.1"/>
</dbReference>
<feature type="transmembrane region" description="Helical" evidence="1">
    <location>
        <begin position="62"/>
        <end position="81"/>
    </location>
</feature>
<dbReference type="Proteomes" id="UP001139474">
    <property type="component" value="Unassembled WGS sequence"/>
</dbReference>
<gene>
    <name evidence="2" type="ORF">NJR55_08270</name>
</gene>
<keyword evidence="3" id="KW-1185">Reference proteome</keyword>
<accession>A0A9X2FX70</accession>
<feature type="transmembrane region" description="Helical" evidence="1">
    <location>
        <begin position="6"/>
        <end position="28"/>
    </location>
</feature>
<evidence type="ECO:0000256" key="1">
    <source>
        <dbReference type="SAM" id="Phobius"/>
    </source>
</evidence>
<keyword evidence="1" id="KW-0472">Membrane</keyword>
<dbReference type="EMBL" id="JAMZDE010000007">
    <property type="protein sequence ID" value="MCP1339590.1"/>
    <property type="molecule type" value="Genomic_DNA"/>
</dbReference>